<sequence length="223" mass="24528">MSKKATSHDLLLQIAKRKQAENQAQKQQQTQQQVKRQLQVTLDGESVEASEAAQNDTRLRTSFYFQAAAALNDPGAAPDNLIATFHALQTGEGGFSQKDLEARLAVQITTLDFLFYNMATASHSAPNTTLRSRLLELALRCQEQSRRTITTLDNIRNPKKPSQFIKNYVDKQVNQLKVEQESHAATSLEASPYATMDTGSTTTAARTDSDLATVAVVNRSSNG</sequence>
<comment type="caution">
    <text evidence="1">The sequence shown here is derived from an EMBL/GenBank/DDBJ whole genome shotgun (WGS) entry which is preliminary data.</text>
</comment>
<reference evidence="1 2" key="2">
    <citation type="submission" date="2018-03" db="EMBL/GenBank/DDBJ databases">
        <title>The ancient ancestry and fast evolution of plastids.</title>
        <authorList>
            <person name="Moore K.R."/>
            <person name="Magnabosco C."/>
            <person name="Momper L."/>
            <person name="Gold D.A."/>
            <person name="Bosak T."/>
            <person name="Fournier G.P."/>
        </authorList>
    </citation>
    <scope>NUCLEOTIDE SEQUENCE [LARGE SCALE GENOMIC DNA]</scope>
    <source>
        <strain evidence="1 2">ULC18</strain>
    </source>
</reference>
<name>A0A2T1EG87_9CYAN</name>
<dbReference type="EMBL" id="PVWK01000033">
    <property type="protein sequence ID" value="PSB31724.1"/>
    <property type="molecule type" value="Genomic_DNA"/>
</dbReference>
<dbReference type="AlphaFoldDB" id="A0A2T1EG87"/>
<gene>
    <name evidence="1" type="ORF">C7B82_07060</name>
</gene>
<organism evidence="1 2">
    <name type="scientific">Stenomitos frigidus ULC18</name>
    <dbReference type="NCBI Taxonomy" id="2107698"/>
    <lineage>
        <taxon>Bacteria</taxon>
        <taxon>Bacillati</taxon>
        <taxon>Cyanobacteriota</taxon>
        <taxon>Cyanophyceae</taxon>
        <taxon>Leptolyngbyales</taxon>
        <taxon>Leptolyngbyaceae</taxon>
        <taxon>Stenomitos</taxon>
    </lineage>
</organism>
<accession>A0A2T1EG87</accession>
<protein>
    <submittedName>
        <fullName evidence="1">Uncharacterized protein</fullName>
    </submittedName>
</protein>
<reference evidence="2" key="1">
    <citation type="submission" date="2018-02" db="EMBL/GenBank/DDBJ databases">
        <authorList>
            <person name="Moore K."/>
            <person name="Momper L."/>
        </authorList>
    </citation>
    <scope>NUCLEOTIDE SEQUENCE [LARGE SCALE GENOMIC DNA]</scope>
    <source>
        <strain evidence="2">ULC18</strain>
    </source>
</reference>
<evidence type="ECO:0000313" key="1">
    <source>
        <dbReference type="EMBL" id="PSB31724.1"/>
    </source>
</evidence>
<evidence type="ECO:0000313" key="2">
    <source>
        <dbReference type="Proteomes" id="UP000239576"/>
    </source>
</evidence>
<proteinExistence type="predicted"/>
<keyword evidence="2" id="KW-1185">Reference proteome</keyword>
<dbReference type="Proteomes" id="UP000239576">
    <property type="component" value="Unassembled WGS sequence"/>
</dbReference>